<feature type="domain" description="HTTM-like" evidence="7">
    <location>
        <begin position="10"/>
        <end position="282"/>
    </location>
</feature>
<accession>A0A0F0LS32</accession>
<dbReference type="NCBIfam" id="TIGR04033">
    <property type="entry name" value="export_SdpB"/>
    <property type="match status" value="1"/>
</dbReference>
<feature type="transmembrane region" description="Helical" evidence="6">
    <location>
        <begin position="77"/>
        <end position="99"/>
    </location>
</feature>
<evidence type="ECO:0000256" key="1">
    <source>
        <dbReference type="ARBA" id="ARBA00004127"/>
    </source>
</evidence>
<keyword evidence="2 6" id="KW-0812">Transmembrane</keyword>
<evidence type="ECO:0000256" key="6">
    <source>
        <dbReference type="SAM" id="Phobius"/>
    </source>
</evidence>
<dbReference type="AlphaFoldDB" id="A0A0F0LS32"/>
<dbReference type="InterPro" id="IPR023894">
    <property type="entry name" value="Sporulation_SdpB"/>
</dbReference>
<dbReference type="InterPro" id="IPR053934">
    <property type="entry name" value="HTTM_dom"/>
</dbReference>
<proteinExistence type="predicted"/>
<dbReference type="SMART" id="SM00752">
    <property type="entry name" value="HTTM"/>
    <property type="match status" value="1"/>
</dbReference>
<dbReference type="Pfam" id="PF05090">
    <property type="entry name" value="HTTM"/>
    <property type="match status" value="1"/>
</dbReference>
<evidence type="ECO:0000256" key="4">
    <source>
        <dbReference type="ARBA" id="ARBA00023136"/>
    </source>
</evidence>
<gene>
    <name evidence="8" type="primary">sdpB</name>
    <name evidence="8" type="ORF">RS86_01093</name>
</gene>
<evidence type="ECO:0000256" key="2">
    <source>
        <dbReference type="ARBA" id="ARBA00022692"/>
    </source>
</evidence>
<dbReference type="GO" id="GO:0012505">
    <property type="term" value="C:endomembrane system"/>
    <property type="evidence" value="ECO:0007669"/>
    <property type="project" value="UniProtKB-SubCell"/>
</dbReference>
<dbReference type="RefSeq" id="WP_082076590.1">
    <property type="nucleotide sequence ID" value="NZ_JYIX01000029.1"/>
</dbReference>
<dbReference type="Proteomes" id="UP000033740">
    <property type="component" value="Unassembled WGS sequence"/>
</dbReference>
<evidence type="ECO:0000256" key="5">
    <source>
        <dbReference type="SAM" id="MobiDB-lite"/>
    </source>
</evidence>
<feature type="transmembrane region" description="Helical" evidence="6">
    <location>
        <begin position="119"/>
        <end position="138"/>
    </location>
</feature>
<evidence type="ECO:0000256" key="3">
    <source>
        <dbReference type="ARBA" id="ARBA00022989"/>
    </source>
</evidence>
<keyword evidence="9" id="KW-1185">Reference proteome</keyword>
<dbReference type="STRING" id="582680.RS86_01093"/>
<dbReference type="PANTHER" id="PTHR39535:SF2">
    <property type="entry name" value="HTTM DOMAIN-CONTAINING PROTEIN"/>
    <property type="match status" value="1"/>
</dbReference>
<dbReference type="PATRIC" id="fig|582680.6.peg.1125"/>
<organism evidence="8 9">
    <name type="scientific">Microbacterium azadirachtae</name>
    <dbReference type="NCBI Taxonomy" id="582680"/>
    <lineage>
        <taxon>Bacteria</taxon>
        <taxon>Bacillati</taxon>
        <taxon>Actinomycetota</taxon>
        <taxon>Actinomycetes</taxon>
        <taxon>Micrococcales</taxon>
        <taxon>Microbacteriaceae</taxon>
        <taxon>Microbacterium</taxon>
    </lineage>
</organism>
<comment type="subcellular location">
    <subcellularLocation>
        <location evidence="1">Endomembrane system</location>
        <topology evidence="1">Multi-pass membrane protein</topology>
    </subcellularLocation>
</comment>
<reference evidence="8 9" key="1">
    <citation type="submission" date="2015-02" db="EMBL/GenBank/DDBJ databases">
        <title>Draft genome sequences of ten Microbacterium spp. with emphasis on heavy metal contaminated environments.</title>
        <authorList>
            <person name="Corretto E."/>
        </authorList>
    </citation>
    <scope>NUCLEOTIDE SEQUENCE [LARGE SCALE GENOMIC DNA]</scope>
    <source>
        <strain evidence="8 9">ARN176</strain>
    </source>
</reference>
<dbReference type="InterPro" id="IPR052964">
    <property type="entry name" value="Sporulation_signal_mat"/>
</dbReference>
<name>A0A0F0LS32_9MICO</name>
<evidence type="ECO:0000259" key="7">
    <source>
        <dbReference type="SMART" id="SM00752"/>
    </source>
</evidence>
<dbReference type="EMBL" id="JYIX01000029">
    <property type="protein sequence ID" value="KJL34306.1"/>
    <property type="molecule type" value="Genomic_DNA"/>
</dbReference>
<feature type="region of interest" description="Disordered" evidence="5">
    <location>
        <begin position="307"/>
        <end position="331"/>
    </location>
</feature>
<protein>
    <submittedName>
        <fullName evidence="8">Sporulation-delaying protein SdpB</fullName>
    </submittedName>
</protein>
<feature type="transmembrane region" description="Helical" evidence="6">
    <location>
        <begin position="251"/>
        <end position="277"/>
    </location>
</feature>
<comment type="caution">
    <text evidence="8">The sequence shown here is derived from an EMBL/GenBank/DDBJ whole genome shotgun (WGS) entry which is preliminary data.</text>
</comment>
<evidence type="ECO:0000313" key="9">
    <source>
        <dbReference type="Proteomes" id="UP000033740"/>
    </source>
</evidence>
<sequence length="331" mass="36110">MKHLRTVLANFEPRTPWFGVGRSLIAFAQLTVLVFTTPASLLQPLLGTGPGPACNGVRSITLYCIGGSEIPQELRRWVMVAMLVIVISGFLPRYTVWLHAWVSISLGWSISLPDGGEQIARIIVVLLVVIGLADNRTWHWTRPTKPRPRLLSSLALAALVGIRVQVAIVYFHAGISKFWTDDWANGSAEYYFIRDPLFGASGLPYVILHDLTAIPIFVALMTWGGILLELLIAVLILGPRRWRERALGLDILLHGFIIATMGLWSFGLIMIGTAIVASAPHTLDPSPTPVTVRRLLGYVGVQIPRRAKQASAAPRKPGIATPEPALSQGGS</sequence>
<evidence type="ECO:0000313" key="8">
    <source>
        <dbReference type="EMBL" id="KJL34306.1"/>
    </source>
</evidence>
<feature type="transmembrane region" description="Helical" evidence="6">
    <location>
        <begin position="213"/>
        <end position="239"/>
    </location>
</feature>
<dbReference type="PANTHER" id="PTHR39535">
    <property type="entry name" value="SPORULATION-DELAYING PROTEIN SDPB"/>
    <property type="match status" value="1"/>
</dbReference>
<feature type="transmembrane region" description="Helical" evidence="6">
    <location>
        <begin position="150"/>
        <end position="173"/>
    </location>
</feature>
<keyword evidence="3 6" id="KW-1133">Transmembrane helix</keyword>
<keyword evidence="4 6" id="KW-0472">Membrane</keyword>
<dbReference type="InterPro" id="IPR011020">
    <property type="entry name" value="HTTM-like"/>
</dbReference>